<accession>A0A420XVY1</accession>
<keyword evidence="1" id="KW-0812">Transmembrane</keyword>
<reference evidence="2 3" key="1">
    <citation type="submission" date="2018-08" db="EMBL/GenBank/DDBJ databases">
        <title>Draft genome of the lignicolous fungus Coniochaeta pulveracea.</title>
        <authorList>
            <person name="Borstlap C.J."/>
            <person name="De Witt R.N."/>
            <person name="Botha A."/>
            <person name="Volschenk H."/>
        </authorList>
    </citation>
    <scope>NUCLEOTIDE SEQUENCE [LARGE SCALE GENOMIC DNA]</scope>
    <source>
        <strain evidence="2 3">CAB683</strain>
    </source>
</reference>
<dbReference type="Proteomes" id="UP000275385">
    <property type="component" value="Unassembled WGS sequence"/>
</dbReference>
<evidence type="ECO:0000313" key="2">
    <source>
        <dbReference type="EMBL" id="RKU39710.1"/>
    </source>
</evidence>
<organism evidence="2 3">
    <name type="scientific">Coniochaeta pulveracea</name>
    <dbReference type="NCBI Taxonomy" id="177199"/>
    <lineage>
        <taxon>Eukaryota</taxon>
        <taxon>Fungi</taxon>
        <taxon>Dikarya</taxon>
        <taxon>Ascomycota</taxon>
        <taxon>Pezizomycotina</taxon>
        <taxon>Sordariomycetes</taxon>
        <taxon>Sordariomycetidae</taxon>
        <taxon>Coniochaetales</taxon>
        <taxon>Coniochaetaceae</taxon>
        <taxon>Coniochaeta</taxon>
    </lineage>
</organism>
<feature type="transmembrane region" description="Helical" evidence="1">
    <location>
        <begin position="7"/>
        <end position="30"/>
    </location>
</feature>
<keyword evidence="1" id="KW-1133">Transmembrane helix</keyword>
<dbReference type="AlphaFoldDB" id="A0A420XVY1"/>
<protein>
    <submittedName>
        <fullName evidence="2">Uncharacterized protein</fullName>
    </submittedName>
</protein>
<name>A0A420XVY1_9PEZI</name>
<proteinExistence type="predicted"/>
<evidence type="ECO:0000256" key="1">
    <source>
        <dbReference type="SAM" id="Phobius"/>
    </source>
</evidence>
<comment type="caution">
    <text evidence="2">The sequence shown here is derived from an EMBL/GenBank/DDBJ whole genome shotgun (WGS) entry which is preliminary data.</text>
</comment>
<feature type="transmembrane region" description="Helical" evidence="1">
    <location>
        <begin position="36"/>
        <end position="56"/>
    </location>
</feature>
<keyword evidence="3" id="KW-1185">Reference proteome</keyword>
<keyword evidence="1" id="KW-0472">Membrane</keyword>
<sequence length="159" mass="17732">MATTKVGMFLLMLPAQFYVFAAADLLYSIATEKSAWVYQIMAGICMISPALTAIYAPLPAFIAPLVVFNPQHPGPSQINRPPNAPDRCTVCDQGRGACRRHIRLGITTWQSRAWQPERSLLSSEIGLSTYSRVRALRHISRILPAWLLLNQWELPRGGL</sequence>
<gene>
    <name evidence="2" type="ORF">DL546_000039</name>
</gene>
<dbReference type="EMBL" id="QVQW01000166">
    <property type="protein sequence ID" value="RKU39710.1"/>
    <property type="molecule type" value="Genomic_DNA"/>
</dbReference>
<evidence type="ECO:0000313" key="3">
    <source>
        <dbReference type="Proteomes" id="UP000275385"/>
    </source>
</evidence>